<accession>A0A517MZI2</accession>
<dbReference type="KEGG" id="amob:HG15A2_35430"/>
<dbReference type="RefSeq" id="WP_145061563.1">
    <property type="nucleotide sequence ID" value="NZ_CP036263.1"/>
</dbReference>
<evidence type="ECO:0000313" key="2">
    <source>
        <dbReference type="EMBL" id="QDT00208.1"/>
    </source>
</evidence>
<organism evidence="2 3">
    <name type="scientific">Adhaeretor mobilis</name>
    <dbReference type="NCBI Taxonomy" id="1930276"/>
    <lineage>
        <taxon>Bacteria</taxon>
        <taxon>Pseudomonadati</taxon>
        <taxon>Planctomycetota</taxon>
        <taxon>Planctomycetia</taxon>
        <taxon>Pirellulales</taxon>
        <taxon>Lacipirellulaceae</taxon>
        <taxon>Adhaeretor</taxon>
    </lineage>
</organism>
<gene>
    <name evidence="2" type="ORF">HG15A2_35430</name>
</gene>
<dbReference type="OrthoDB" id="276990at2"/>
<feature type="region of interest" description="Disordered" evidence="1">
    <location>
        <begin position="237"/>
        <end position="270"/>
    </location>
</feature>
<sequence>MAAAKPKPKQNKSERATEAESAAKKAPPKKPKPPRQVDPNLPWRPWLRGLLTLFIVWHVSALFVAPWAVQTEARLHPDIRESDILGKKRLSAEETLKSIDKNSRPLLSTLNKVFRPYLNLTYLNHGYDFFTPDPSGSYLLGCVAYDESGETIAEEIYPDLKKQWPRLYYHRHLMLAAQGGQEFGPDWSKLYGQHLVKKFGATKVHLSAAYHGLLSPRQVLDGTVLDADSTYETQAEADIYPIRESDGDNQHRPITPVQRNSPTRIPGVGP</sequence>
<dbReference type="AlphaFoldDB" id="A0A517MZI2"/>
<feature type="compositionally biased region" description="Basic and acidic residues" evidence="1">
    <location>
        <begin position="241"/>
        <end position="251"/>
    </location>
</feature>
<proteinExistence type="predicted"/>
<reference evidence="2 3" key="1">
    <citation type="submission" date="2019-02" db="EMBL/GenBank/DDBJ databases">
        <title>Deep-cultivation of Planctomycetes and their phenomic and genomic characterization uncovers novel biology.</title>
        <authorList>
            <person name="Wiegand S."/>
            <person name="Jogler M."/>
            <person name="Boedeker C."/>
            <person name="Pinto D."/>
            <person name="Vollmers J."/>
            <person name="Rivas-Marin E."/>
            <person name="Kohn T."/>
            <person name="Peeters S.H."/>
            <person name="Heuer A."/>
            <person name="Rast P."/>
            <person name="Oberbeckmann S."/>
            <person name="Bunk B."/>
            <person name="Jeske O."/>
            <person name="Meyerdierks A."/>
            <person name="Storesund J.E."/>
            <person name="Kallscheuer N."/>
            <person name="Luecker S."/>
            <person name="Lage O.M."/>
            <person name="Pohl T."/>
            <person name="Merkel B.J."/>
            <person name="Hornburger P."/>
            <person name="Mueller R.-W."/>
            <person name="Bruemmer F."/>
            <person name="Labrenz M."/>
            <person name="Spormann A.M."/>
            <person name="Op den Camp H."/>
            <person name="Overmann J."/>
            <person name="Amann R."/>
            <person name="Jetten M.S.M."/>
            <person name="Mascher T."/>
            <person name="Medema M.H."/>
            <person name="Devos D.P."/>
            <person name="Kaster A.-K."/>
            <person name="Ovreas L."/>
            <person name="Rohde M."/>
            <person name="Galperin M.Y."/>
            <person name="Jogler C."/>
        </authorList>
    </citation>
    <scope>NUCLEOTIDE SEQUENCE [LARGE SCALE GENOMIC DNA]</scope>
    <source>
        <strain evidence="2 3">HG15A2</strain>
    </source>
</reference>
<name>A0A517MZI2_9BACT</name>
<dbReference type="EMBL" id="CP036263">
    <property type="protein sequence ID" value="QDT00208.1"/>
    <property type="molecule type" value="Genomic_DNA"/>
</dbReference>
<feature type="compositionally biased region" description="Basic and acidic residues" evidence="1">
    <location>
        <begin position="11"/>
        <end position="23"/>
    </location>
</feature>
<dbReference type="Proteomes" id="UP000319852">
    <property type="component" value="Chromosome"/>
</dbReference>
<evidence type="ECO:0000256" key="1">
    <source>
        <dbReference type="SAM" id="MobiDB-lite"/>
    </source>
</evidence>
<evidence type="ECO:0000313" key="3">
    <source>
        <dbReference type="Proteomes" id="UP000319852"/>
    </source>
</evidence>
<feature type="region of interest" description="Disordered" evidence="1">
    <location>
        <begin position="1"/>
        <end position="39"/>
    </location>
</feature>
<protein>
    <submittedName>
        <fullName evidence="2">Uncharacterized protein</fullName>
    </submittedName>
</protein>
<feature type="compositionally biased region" description="Basic residues" evidence="1">
    <location>
        <begin position="1"/>
        <end position="10"/>
    </location>
</feature>
<keyword evidence="3" id="KW-1185">Reference proteome</keyword>